<evidence type="ECO:0000256" key="5">
    <source>
        <dbReference type="SAM" id="Phobius"/>
    </source>
</evidence>
<keyword evidence="8" id="KW-1185">Reference proteome</keyword>
<dbReference type="InterPro" id="IPR005069">
    <property type="entry name" value="Nucl-diP-sugar_transferase"/>
</dbReference>
<dbReference type="OrthoDB" id="3763672at2759"/>
<evidence type="ECO:0000259" key="6">
    <source>
        <dbReference type="Pfam" id="PF03407"/>
    </source>
</evidence>
<organism evidence="7 8">
    <name type="scientific">Pleomassaria siparia CBS 279.74</name>
    <dbReference type="NCBI Taxonomy" id="1314801"/>
    <lineage>
        <taxon>Eukaryota</taxon>
        <taxon>Fungi</taxon>
        <taxon>Dikarya</taxon>
        <taxon>Ascomycota</taxon>
        <taxon>Pezizomycotina</taxon>
        <taxon>Dothideomycetes</taxon>
        <taxon>Pleosporomycetidae</taxon>
        <taxon>Pleosporales</taxon>
        <taxon>Pleomassariaceae</taxon>
        <taxon>Pleomassaria</taxon>
    </lineage>
</organism>
<dbReference type="EMBL" id="MU005788">
    <property type="protein sequence ID" value="KAF2703280.1"/>
    <property type="molecule type" value="Genomic_DNA"/>
</dbReference>
<evidence type="ECO:0000256" key="2">
    <source>
        <dbReference type="ARBA" id="ARBA00007033"/>
    </source>
</evidence>
<comment type="similarity">
    <text evidence="2">Belongs to the glycosyltransferase 77 family.</text>
</comment>
<keyword evidence="5" id="KW-1133">Transmembrane helix</keyword>
<comment type="similarity">
    <text evidence="1">Belongs to the glycosyltransferase 34 family.</text>
</comment>
<dbReference type="Gene3D" id="3.90.550.10">
    <property type="entry name" value="Spore Coat Polysaccharide Biosynthesis Protein SpsA, Chain A"/>
    <property type="match status" value="1"/>
</dbReference>
<proteinExistence type="inferred from homology"/>
<accession>A0A6G1JS00</accession>
<gene>
    <name evidence="7" type="ORF">K504DRAFT_451789</name>
</gene>
<dbReference type="PANTHER" id="PTHR31306">
    <property type="entry name" value="ALPHA-1,6-MANNOSYLTRANSFERASE MNN11-RELATED"/>
    <property type="match status" value="1"/>
</dbReference>
<feature type="transmembrane region" description="Helical" evidence="5">
    <location>
        <begin position="20"/>
        <end position="40"/>
    </location>
</feature>
<dbReference type="GO" id="GO:0016757">
    <property type="term" value="F:glycosyltransferase activity"/>
    <property type="evidence" value="ECO:0007669"/>
    <property type="project" value="UniProtKB-KW"/>
</dbReference>
<evidence type="ECO:0000313" key="8">
    <source>
        <dbReference type="Proteomes" id="UP000799428"/>
    </source>
</evidence>
<keyword evidence="3" id="KW-0328">Glycosyltransferase</keyword>
<protein>
    <recommendedName>
        <fullName evidence="6">Nucleotide-diphospho-sugar transferase domain-containing protein</fullName>
    </recommendedName>
</protein>
<name>A0A6G1JS00_9PLEO</name>
<evidence type="ECO:0000256" key="4">
    <source>
        <dbReference type="ARBA" id="ARBA00022679"/>
    </source>
</evidence>
<dbReference type="GO" id="GO:0006487">
    <property type="term" value="P:protein N-linked glycosylation"/>
    <property type="evidence" value="ECO:0007669"/>
    <property type="project" value="TreeGrafter"/>
</dbReference>
<evidence type="ECO:0000256" key="1">
    <source>
        <dbReference type="ARBA" id="ARBA00005664"/>
    </source>
</evidence>
<dbReference type="Proteomes" id="UP000799428">
    <property type="component" value="Unassembled WGS sequence"/>
</dbReference>
<keyword evidence="4" id="KW-0808">Transferase</keyword>
<dbReference type="InterPro" id="IPR029044">
    <property type="entry name" value="Nucleotide-diphossugar_trans"/>
</dbReference>
<evidence type="ECO:0000313" key="7">
    <source>
        <dbReference type="EMBL" id="KAF2703280.1"/>
    </source>
</evidence>
<dbReference type="FunFam" id="3.90.550.10:FF:000236">
    <property type="entry name" value="Uncharacterized protein"/>
    <property type="match status" value="1"/>
</dbReference>
<dbReference type="InterPro" id="IPR008630">
    <property type="entry name" value="Glyco_trans_34"/>
</dbReference>
<keyword evidence="5" id="KW-0812">Transmembrane</keyword>
<dbReference type="GO" id="GO:0000139">
    <property type="term" value="C:Golgi membrane"/>
    <property type="evidence" value="ECO:0007669"/>
    <property type="project" value="TreeGrafter"/>
</dbReference>
<evidence type="ECO:0000256" key="3">
    <source>
        <dbReference type="ARBA" id="ARBA00022676"/>
    </source>
</evidence>
<reference evidence="7" key="1">
    <citation type="journal article" date="2020" name="Stud. Mycol.">
        <title>101 Dothideomycetes genomes: a test case for predicting lifestyles and emergence of pathogens.</title>
        <authorList>
            <person name="Haridas S."/>
            <person name="Albert R."/>
            <person name="Binder M."/>
            <person name="Bloem J."/>
            <person name="Labutti K."/>
            <person name="Salamov A."/>
            <person name="Andreopoulos B."/>
            <person name="Baker S."/>
            <person name="Barry K."/>
            <person name="Bills G."/>
            <person name="Bluhm B."/>
            <person name="Cannon C."/>
            <person name="Castanera R."/>
            <person name="Culley D."/>
            <person name="Daum C."/>
            <person name="Ezra D."/>
            <person name="Gonzalez J."/>
            <person name="Henrissat B."/>
            <person name="Kuo A."/>
            <person name="Liang C."/>
            <person name="Lipzen A."/>
            <person name="Lutzoni F."/>
            <person name="Magnuson J."/>
            <person name="Mondo S."/>
            <person name="Nolan M."/>
            <person name="Ohm R."/>
            <person name="Pangilinan J."/>
            <person name="Park H.-J."/>
            <person name="Ramirez L."/>
            <person name="Alfaro M."/>
            <person name="Sun H."/>
            <person name="Tritt A."/>
            <person name="Yoshinaga Y."/>
            <person name="Zwiers L.-H."/>
            <person name="Turgeon B."/>
            <person name="Goodwin S."/>
            <person name="Spatafora J."/>
            <person name="Crous P."/>
            <person name="Grigoriev I."/>
        </authorList>
    </citation>
    <scope>NUCLEOTIDE SEQUENCE</scope>
    <source>
        <strain evidence="7">CBS 279.74</strain>
    </source>
</reference>
<keyword evidence="5" id="KW-0472">Membrane</keyword>
<sequence>MSGPKYSYASLANFGPQGRWRRVLLVAIVPMMCGFIFYVYHESFFPRAPHKSAHQSAVSAPPHAPADSIADKTRPLHRYPYQHNVSLPADDISMATVIKALYSPILHPVDAANFTDEDGEMHKLPGEPRFKEKLGKRVLVLDIDSRPLTGDGQLMNEELKWKGMRPLSAGMLSHFMFAQIHGYDYKFVRAPDYPDRWGTWVKVPMMKEALKTHDYIVFMDSDVMFHYPHLPLEWLLNYWNMSADTLAMMSIDPDEPQNYDSKGNRYLNTGFVIAQQSKRTQEMYKNWAECPSEVKYKGCANWKVAWAHEQAAFGNYIRYDYNRPDDIKVLPCVEANGAPEAVNRGGCKGTFVRHFWVDKGLLSKGLADSVMQYFLPRLHQMYHQEAAEHIVDKKGFKLVGADMVAMTEQEKEQMAKDAAKNQKDEGF</sequence>
<feature type="domain" description="Nucleotide-diphospho-sugar transferase" evidence="6">
    <location>
        <begin position="199"/>
        <end position="321"/>
    </location>
</feature>
<dbReference type="PANTHER" id="PTHR31306:SF3">
    <property type="entry name" value="NUCLEOTIDE-DIPHOSPHO-SUGAR TRANSFERASE DOMAIN-CONTAINING PROTEIN"/>
    <property type="match status" value="1"/>
</dbReference>
<dbReference type="AlphaFoldDB" id="A0A6G1JS00"/>
<dbReference type="Pfam" id="PF03407">
    <property type="entry name" value="Nucleotid_trans"/>
    <property type="match status" value="1"/>
</dbReference>